<dbReference type="EMBL" id="KU686208">
    <property type="protein sequence ID" value="AOV61178.1"/>
    <property type="molecule type" value="Genomic_DNA"/>
</dbReference>
<gene>
    <name evidence="1" type="ORF">C350210_131</name>
    <name evidence="2" type="ORF">N440310_131</name>
    <name evidence="3" type="ORF">T191209_131</name>
</gene>
<dbReference type="KEGG" id="vg:30306201"/>
<evidence type="ECO:0000313" key="2">
    <source>
        <dbReference type="EMBL" id="AOV61178.1"/>
    </source>
</evidence>
<keyword evidence="6" id="KW-1185">Reference proteome</keyword>
<reference evidence="4 5" key="1">
    <citation type="journal article" date="2016" name="Virology">
        <title>The genomic content and context of auxiliary metabolic genes in marine cyanomyoviruses.</title>
        <authorList>
            <person name="Crummett L.T."/>
            <person name="Puxty R.J."/>
            <person name="Weihe C."/>
            <person name="Marston M.F."/>
            <person name="Martiny J.B."/>
        </authorList>
    </citation>
    <scope>NUCLEOTIDE SEQUENCE [LARGE SCALE GENOMIC DNA]</scope>
    <source>
        <strain evidence="1">0210CC35</strain>
        <strain evidence="2">0310NB44</strain>
        <strain evidence="3">1209TA19</strain>
    </source>
</reference>
<proteinExistence type="predicted"/>
<dbReference type="GeneID" id="30306201"/>
<evidence type="ECO:0000313" key="3">
    <source>
        <dbReference type="EMBL" id="AOV61392.1"/>
    </source>
</evidence>
<dbReference type="Proteomes" id="UP000241975">
    <property type="component" value="Segment"/>
</dbReference>
<evidence type="ECO:0000313" key="6">
    <source>
        <dbReference type="Proteomes" id="UP000241975"/>
    </source>
</evidence>
<sequence>MCLFVVYTDIIAEDPPEWEGLGQLFM</sequence>
<evidence type="ECO:0000313" key="4">
    <source>
        <dbReference type="Proteomes" id="UP000202158"/>
    </source>
</evidence>
<dbReference type="Proteomes" id="UP000202158">
    <property type="component" value="Segment"/>
</dbReference>
<name>A0A1D8KQU1_9CAUD</name>
<dbReference type="RefSeq" id="YP_009321043.1">
    <property type="nucleotide sequence ID" value="NC_031903.1"/>
</dbReference>
<organism evidence="1 6">
    <name type="scientific">Synechococcus phage S-CAM22</name>
    <dbReference type="NCBI Taxonomy" id="1883365"/>
    <lineage>
        <taxon>Viruses</taxon>
        <taxon>Duplodnaviria</taxon>
        <taxon>Heunggongvirae</taxon>
        <taxon>Uroviricota</taxon>
        <taxon>Caudoviricetes</taxon>
        <taxon>Pantevenvirales</taxon>
        <taxon>Kyanoviridae</taxon>
        <taxon>Alisovirus</taxon>
        <taxon>Alisovirus socal22</taxon>
    </lineage>
</organism>
<dbReference type="EMBL" id="KU686209">
    <property type="protein sequence ID" value="AOV61392.1"/>
    <property type="molecule type" value="Genomic_DNA"/>
</dbReference>
<dbReference type="Proteomes" id="UP000241089">
    <property type="component" value="Segment"/>
</dbReference>
<accession>A0A1D8KQU1</accession>
<evidence type="ECO:0000313" key="5">
    <source>
        <dbReference type="Proteomes" id="UP000241089"/>
    </source>
</evidence>
<evidence type="ECO:0000313" key="1">
    <source>
        <dbReference type="EMBL" id="AOV60964.1"/>
    </source>
</evidence>
<dbReference type="EMBL" id="KU686207">
    <property type="protein sequence ID" value="AOV60964.1"/>
    <property type="molecule type" value="Genomic_DNA"/>
</dbReference>
<protein>
    <submittedName>
        <fullName evidence="1">Uncharacterized protein</fullName>
    </submittedName>
</protein>